<organism evidence="4 5">
    <name type="scientific">Paenibacillus vini</name>
    <dbReference type="NCBI Taxonomy" id="1476024"/>
    <lineage>
        <taxon>Bacteria</taxon>
        <taxon>Bacillati</taxon>
        <taxon>Bacillota</taxon>
        <taxon>Bacilli</taxon>
        <taxon>Bacillales</taxon>
        <taxon>Paenibacillaceae</taxon>
        <taxon>Paenibacillus</taxon>
    </lineage>
</organism>
<dbReference type="SUPFAM" id="SSF48498">
    <property type="entry name" value="Tetracyclin repressor-like, C-terminal domain"/>
    <property type="match status" value="1"/>
</dbReference>
<keyword evidence="5" id="KW-1185">Reference proteome</keyword>
<keyword evidence="1 2" id="KW-0238">DNA-binding</keyword>
<feature type="DNA-binding region" description="H-T-H motif" evidence="2">
    <location>
        <begin position="21"/>
        <end position="40"/>
    </location>
</feature>
<dbReference type="Gene3D" id="1.10.357.10">
    <property type="entry name" value="Tetracycline Repressor, domain 2"/>
    <property type="match status" value="1"/>
</dbReference>
<sequence length="197" mass="22697">MKERITEVVREEIMKRGLKFSLRDIAASLGMSTKTIYQYYESKEHMISYIVDQSIADMREAEQEVMNDTSLNAAQKLRMALVILPRGFVFKDVHVFHDLKQRYPQLWREVDAYIKHGWDNIRILIQEGVAAGILRPFHVELFIQTYIGALNQLMDIHVANKIELSLDKVLVQMVEFLMQGILDGGPEVKSGERSGAE</sequence>
<gene>
    <name evidence="4" type="ORF">J42TS3_15460</name>
</gene>
<dbReference type="InterPro" id="IPR036271">
    <property type="entry name" value="Tet_transcr_reg_TetR-rel_C_sf"/>
</dbReference>
<dbReference type="PROSITE" id="PS50977">
    <property type="entry name" value="HTH_TETR_2"/>
    <property type="match status" value="1"/>
</dbReference>
<dbReference type="InterPro" id="IPR009057">
    <property type="entry name" value="Homeodomain-like_sf"/>
</dbReference>
<comment type="caution">
    <text evidence="4">The sequence shown here is derived from an EMBL/GenBank/DDBJ whole genome shotgun (WGS) entry which is preliminary data.</text>
</comment>
<dbReference type="Gene3D" id="1.10.10.60">
    <property type="entry name" value="Homeodomain-like"/>
    <property type="match status" value="1"/>
</dbReference>
<evidence type="ECO:0000256" key="2">
    <source>
        <dbReference type="PROSITE-ProRule" id="PRU00335"/>
    </source>
</evidence>
<evidence type="ECO:0000259" key="3">
    <source>
        <dbReference type="PROSITE" id="PS50977"/>
    </source>
</evidence>
<feature type="domain" description="HTH tetR-type" evidence="3">
    <location>
        <begin position="1"/>
        <end position="58"/>
    </location>
</feature>
<evidence type="ECO:0000256" key="1">
    <source>
        <dbReference type="ARBA" id="ARBA00023125"/>
    </source>
</evidence>
<accession>A0ABQ4M947</accession>
<name>A0ABQ4M947_9BACL</name>
<evidence type="ECO:0000313" key="5">
    <source>
        <dbReference type="Proteomes" id="UP000679992"/>
    </source>
</evidence>
<dbReference type="SUPFAM" id="SSF46689">
    <property type="entry name" value="Homeodomain-like"/>
    <property type="match status" value="1"/>
</dbReference>
<protein>
    <recommendedName>
        <fullName evidence="3">HTH tetR-type domain-containing protein</fullName>
    </recommendedName>
</protein>
<dbReference type="InterPro" id="IPR001647">
    <property type="entry name" value="HTH_TetR"/>
</dbReference>
<evidence type="ECO:0000313" key="4">
    <source>
        <dbReference type="EMBL" id="GIP52511.1"/>
    </source>
</evidence>
<dbReference type="Pfam" id="PF00440">
    <property type="entry name" value="TetR_N"/>
    <property type="match status" value="1"/>
</dbReference>
<proteinExistence type="predicted"/>
<reference evidence="4 5" key="1">
    <citation type="submission" date="2021-03" db="EMBL/GenBank/DDBJ databases">
        <title>Antimicrobial resistance genes in bacteria isolated from Japanese honey, and their potential for conferring macrolide and lincosamide resistance in the American foulbrood pathogen Paenibacillus larvae.</title>
        <authorList>
            <person name="Okamoto M."/>
            <person name="Kumagai M."/>
            <person name="Kanamori H."/>
            <person name="Takamatsu D."/>
        </authorList>
    </citation>
    <scope>NUCLEOTIDE SEQUENCE [LARGE SCALE GENOMIC DNA]</scope>
    <source>
        <strain evidence="4 5">J42TS3</strain>
    </source>
</reference>
<dbReference type="EMBL" id="BOSL01000004">
    <property type="protein sequence ID" value="GIP52511.1"/>
    <property type="molecule type" value="Genomic_DNA"/>
</dbReference>
<dbReference type="Proteomes" id="UP000679992">
    <property type="component" value="Unassembled WGS sequence"/>
</dbReference>
<dbReference type="RefSeq" id="WP_213654294.1">
    <property type="nucleotide sequence ID" value="NZ_BOSL01000004.1"/>
</dbReference>